<evidence type="ECO:0000313" key="2">
    <source>
        <dbReference type="Proteomes" id="UP000027602"/>
    </source>
</evidence>
<dbReference type="KEGG" id="bmet:BMMGA3_02155"/>
<reference evidence="1 2" key="1">
    <citation type="journal article" date="2015" name="BMC Genomics">
        <title>Transcriptome analysis of thermophilic methylotrophic Bacillus methanolicus MGA3 using RNA-sequencing provides detailed insights into its previously uncharted transcriptional landscape.</title>
        <authorList>
            <person name="Irla M."/>
            <person name="Neshat A."/>
            <person name="Brautaset T."/>
            <person name="Ruckert C."/>
            <person name="Kalinowski J."/>
            <person name="Wendisch V.F."/>
        </authorList>
    </citation>
    <scope>NUCLEOTIDE SEQUENCE [LARGE SCALE GENOMIC DNA]</scope>
    <source>
        <strain evidence="2">MGA3 / ATCC 53907</strain>
    </source>
</reference>
<dbReference type="HOGENOM" id="CLU_3114629_0_0_9"/>
<name>A0A068LMD8_BACMM</name>
<accession>A0A068LMD8</accession>
<dbReference type="EMBL" id="CP007739">
    <property type="protein sequence ID" value="AIE58901.1"/>
    <property type="molecule type" value="Genomic_DNA"/>
</dbReference>
<dbReference type="STRING" id="796606.BMMGA3_02155"/>
<protein>
    <submittedName>
        <fullName evidence="1">Uncharacterized protein</fullName>
    </submittedName>
</protein>
<organism evidence="1 2">
    <name type="scientific">Bacillus methanolicus (strain MGA3 / ATCC 53907)</name>
    <dbReference type="NCBI Taxonomy" id="796606"/>
    <lineage>
        <taxon>Bacteria</taxon>
        <taxon>Bacillati</taxon>
        <taxon>Bacillota</taxon>
        <taxon>Bacilli</taxon>
        <taxon>Bacillales</taxon>
        <taxon>Bacillaceae</taxon>
        <taxon>Bacillus</taxon>
    </lineage>
</organism>
<dbReference type="Proteomes" id="UP000027602">
    <property type="component" value="Chromosome"/>
</dbReference>
<dbReference type="AlphaFoldDB" id="A0A068LMD8"/>
<sequence>MNNGCICCTVRGDLIRIPRAYVVLEIQFVHLFLLYKGFPYIVISLPLSHE</sequence>
<gene>
    <name evidence="1" type="ORF">BMMGA3_02155</name>
</gene>
<keyword evidence="2" id="KW-1185">Reference proteome</keyword>
<proteinExistence type="predicted"/>
<evidence type="ECO:0000313" key="1">
    <source>
        <dbReference type="EMBL" id="AIE58901.1"/>
    </source>
</evidence>